<dbReference type="EMBL" id="JH930468">
    <property type="protein sequence ID" value="EKM60619.1"/>
    <property type="molecule type" value="Genomic_DNA"/>
</dbReference>
<evidence type="ECO:0000259" key="2">
    <source>
        <dbReference type="Pfam" id="PF12770"/>
    </source>
</evidence>
<feature type="signal peptide" evidence="1">
    <location>
        <begin position="1"/>
        <end position="24"/>
    </location>
</feature>
<dbReference type="InParanoid" id="K5WN23"/>
<dbReference type="Proteomes" id="UP000008370">
    <property type="component" value="Unassembled WGS sequence"/>
</dbReference>
<organism evidence="3 4">
    <name type="scientific">Phanerochaete carnosa (strain HHB-10118-sp)</name>
    <name type="common">White-rot fungus</name>
    <name type="synonym">Peniophora carnosa</name>
    <dbReference type="NCBI Taxonomy" id="650164"/>
    <lineage>
        <taxon>Eukaryota</taxon>
        <taxon>Fungi</taxon>
        <taxon>Dikarya</taxon>
        <taxon>Basidiomycota</taxon>
        <taxon>Agaricomycotina</taxon>
        <taxon>Agaricomycetes</taxon>
        <taxon>Polyporales</taxon>
        <taxon>Phanerochaetaceae</taxon>
        <taxon>Phanerochaete</taxon>
    </lineage>
</organism>
<dbReference type="HOGENOM" id="CLU_001305_0_3_1"/>
<name>K5WN23_PHACS</name>
<accession>K5WN23</accession>
<dbReference type="OrthoDB" id="3169018at2759"/>
<reference evidence="3 4" key="1">
    <citation type="journal article" date="2012" name="BMC Genomics">
        <title>Comparative genomics of the white-rot fungi, Phanerochaete carnosa and P. chrysosporium, to elucidate the genetic basis of the distinct wood types they colonize.</title>
        <authorList>
            <person name="Suzuki H."/>
            <person name="MacDonald J."/>
            <person name="Syed K."/>
            <person name="Salamov A."/>
            <person name="Hori C."/>
            <person name="Aerts A."/>
            <person name="Henrissat B."/>
            <person name="Wiebenga A."/>
            <person name="vanKuyk P.A."/>
            <person name="Barry K."/>
            <person name="Lindquist E."/>
            <person name="LaButti K."/>
            <person name="Lapidus A."/>
            <person name="Lucas S."/>
            <person name="Coutinho P."/>
            <person name="Gong Y."/>
            <person name="Samejima M."/>
            <person name="Mahadevan R."/>
            <person name="Abou-Zaid M."/>
            <person name="de Vries R.P."/>
            <person name="Igarashi K."/>
            <person name="Yadav J.S."/>
            <person name="Grigoriev I.V."/>
            <person name="Master E.R."/>
        </authorList>
    </citation>
    <scope>NUCLEOTIDE SEQUENCE [LARGE SCALE GENOMIC DNA]</scope>
    <source>
        <strain evidence="3 4">HHB-10118-sp</strain>
    </source>
</reference>
<evidence type="ECO:0000313" key="4">
    <source>
        <dbReference type="Proteomes" id="UP000008370"/>
    </source>
</evidence>
<dbReference type="GeneID" id="18910626"/>
<feature type="domain" description="CHAT" evidence="2">
    <location>
        <begin position="1404"/>
        <end position="1696"/>
    </location>
</feature>
<keyword evidence="1" id="KW-0732">Signal</keyword>
<sequence>MWWESLQNLLLIRRLLPRWSGAGAFRGPTVDVPPPSEDHETVTTPLEILSHESTTSVNQTTFLTTVTPALFARLARTHNLKDIENAITATREAISVLPAMDGRDAALLYTLAELLLCRFELSGRLTDVKEALSLHHRALLLRPPGHADRYLHVLSLAKTLHTHFCCAGEFQDLADAIENGCLALSLFDPTCYDQPAFLTAVAEVMLSSFKQTGLSSELDQCIEYAGEAASCCSPESPARPASLVILSRSLLSRYEQRGESADLEAAIGHAQEAIPLCPAGHPDRPRTLATAAAGLLARYERTGQPEDLEQSVVLSNEALPLCSRTTPVRLVVFDTLVPAFIALFTEHSENSEHILKASIKYSNDALTLCPPRCPNRPSLLVNFAVAKWTRFLFAGKREDIEGSVTPLRDAIELLPLRSTMRVVALSRLADVLYYRFMSYGVPEDLEESVALGMEALSACGPSAPSRAVIFTSMASSLGRRFNCAKEGVDLVLSTEYFQQGLACCRTGAPAHLKLFIRFMTFFLDTLLPAGLRDQLHLLAVLEQRVLDNSSSKNLHYPSLLGVLASVTLVRYEESENPEDLEKVFTFAQEALSLCPPGAIIRPELLLGLANALDTRFGRDRESNDLTQCVESAHVALALCSPEHRDPRRLKILRQLGKFSNNHFALTEDPEHLSKSIDYFRDALTVCPSESPAHPLLMVDLAAALDSRFSHTKQIGDVEEAIDHYQQALLSHPPTHSKHHALLGAIAFSSRARFLTTGSFEDLETLIGHSQKALASRSFETPEPVPAFYSTVISVLAYALKERHRMKGRREDLEKSIEYSHEALALCPPSHPARMDFVDTLASALRRRFRADGRVEDLNSEVMIWRESLRTAPDSVKLPLRLNSILTLANALKARFDQTHQFDDLRDAVQYGYDALSLCPKEHPRRLAILAFLSASLAGRFNETGGLWLEDLASGISLLREALSLDQTLEHRAQLLAALTEHQGARFQQTKDPEDFEKCMQYGQEALRLCSPEPHGLRPHIIHRFALCCQRRYDVAGDPEDLRRATSYFKELEALFPSEDPAHLAVSDLRFAVPGMQYNVSWTLDSEDLDKRIDQGCQRLSGHPPGQNHPERQMLLNQVACFLFQRYGRTGKEEDILNAVSYAKESALSEPRHRMKLLFVTFWAFLGHVCNHPSTLEAYRLYVELSERMLATAPTLEMQHNVARKVLNGFLPLDLAAYAIGQGDLKLAVEIIEQGRALLWSQIRRLRTPLDKLAADEKLRPLRNAFLEKSRALEAIGTSANPFLSSLATEEANDPYGTMLEMRRRLSADLDEIIEQIRIHFPDFLRSPSYDKLKSVSGDGPVVVVNNSVFRSDALILGPGDNLSCVKLSSEFYNRVIELSNKLLDARQVLKHSAQKEYDRVLRLTLKVLGELLVGPVVEKLKELGVKEGSRIWWCPTSVLSALPLHAAGPLTLPELKSSKAKVYLPDLYISSYTPTLAALIEARTKTAFSGPVEREGLLGVAVLDKSLEAVDAEVDVLRACFSKDKLTLAFEGGCDRNAVIAGLAERSWVHLACHGTLKEGEPFNSAFMLSGDERLTLLDIIKAGLHNAELAVLSACHTAEQTPGSAVEEVLHLAAAMQFSGFRSVVGTMWQMQDEDGPTFAKYFYHALFKEGGGEDISNASEFGFKKAARALCSATKEMRRCKVDLERWVNYVHIGA</sequence>
<gene>
    <name evidence="3" type="ORF">PHACADRAFT_189744</name>
</gene>
<evidence type="ECO:0000313" key="3">
    <source>
        <dbReference type="EMBL" id="EKM60619.1"/>
    </source>
</evidence>
<feature type="chain" id="PRO_5003885723" description="CHAT domain-containing protein" evidence="1">
    <location>
        <begin position="25"/>
        <end position="1697"/>
    </location>
</feature>
<proteinExistence type="predicted"/>
<dbReference type="InterPro" id="IPR011990">
    <property type="entry name" value="TPR-like_helical_dom_sf"/>
</dbReference>
<dbReference type="Gene3D" id="1.25.40.10">
    <property type="entry name" value="Tetratricopeptide repeat domain"/>
    <property type="match status" value="2"/>
</dbReference>
<dbReference type="InterPro" id="IPR024983">
    <property type="entry name" value="CHAT_dom"/>
</dbReference>
<dbReference type="KEGG" id="pco:PHACADRAFT_189744"/>
<evidence type="ECO:0000256" key="1">
    <source>
        <dbReference type="SAM" id="SignalP"/>
    </source>
</evidence>
<dbReference type="Pfam" id="PF12770">
    <property type="entry name" value="CHAT"/>
    <property type="match status" value="1"/>
</dbReference>
<dbReference type="RefSeq" id="XP_007390069.1">
    <property type="nucleotide sequence ID" value="XM_007390007.1"/>
</dbReference>
<protein>
    <recommendedName>
        <fullName evidence="2">CHAT domain-containing protein</fullName>
    </recommendedName>
</protein>
<keyword evidence="4" id="KW-1185">Reference proteome</keyword>